<proteinExistence type="predicted"/>
<protein>
    <submittedName>
        <fullName evidence="1">Uncharacterized protein</fullName>
    </submittedName>
</protein>
<name>A0A498I7C4_MALDO</name>
<evidence type="ECO:0000313" key="2">
    <source>
        <dbReference type="Proteomes" id="UP000290289"/>
    </source>
</evidence>
<gene>
    <name evidence="1" type="ORF">DVH24_040093</name>
</gene>
<accession>A0A498I7C4</accession>
<reference evidence="1 2" key="1">
    <citation type="submission" date="2018-10" db="EMBL/GenBank/DDBJ databases">
        <title>A high-quality apple genome assembly.</title>
        <authorList>
            <person name="Hu J."/>
        </authorList>
    </citation>
    <scope>NUCLEOTIDE SEQUENCE [LARGE SCALE GENOMIC DNA]</scope>
    <source>
        <strain evidence="2">cv. HFTH1</strain>
        <tissue evidence="1">Young leaf</tissue>
    </source>
</reference>
<sequence>MKNLVQQVEQLVQKWKEEGEDESPSQPIGNPQCSEECCAIQTPQYAESYDNMLETLKLKSQLHVTHAQRMKQHMLILKSTPDPLATQVHVPPKSFPQRLQEDMSLIVLGEVHTNSISNMSPDQLSNTLTDTDTGQVPPETVFVAELNTPAVKPIKFEENRGKSHKQAETYNEKKKILCGRQIPRREIWPVQKLWGLNTRFKSAYWRHKPHWKGSYLISPI</sequence>
<dbReference type="AlphaFoldDB" id="A0A498I7C4"/>
<organism evidence="1 2">
    <name type="scientific">Malus domestica</name>
    <name type="common">Apple</name>
    <name type="synonym">Pyrus malus</name>
    <dbReference type="NCBI Taxonomy" id="3750"/>
    <lineage>
        <taxon>Eukaryota</taxon>
        <taxon>Viridiplantae</taxon>
        <taxon>Streptophyta</taxon>
        <taxon>Embryophyta</taxon>
        <taxon>Tracheophyta</taxon>
        <taxon>Spermatophyta</taxon>
        <taxon>Magnoliopsida</taxon>
        <taxon>eudicotyledons</taxon>
        <taxon>Gunneridae</taxon>
        <taxon>Pentapetalae</taxon>
        <taxon>rosids</taxon>
        <taxon>fabids</taxon>
        <taxon>Rosales</taxon>
        <taxon>Rosaceae</taxon>
        <taxon>Amygdaloideae</taxon>
        <taxon>Maleae</taxon>
        <taxon>Malus</taxon>
    </lineage>
</organism>
<comment type="caution">
    <text evidence="1">The sequence shown here is derived from an EMBL/GenBank/DDBJ whole genome shotgun (WGS) entry which is preliminary data.</text>
</comment>
<evidence type="ECO:0000313" key="1">
    <source>
        <dbReference type="EMBL" id="RXH78122.1"/>
    </source>
</evidence>
<dbReference type="Proteomes" id="UP000290289">
    <property type="component" value="Chromosome 14"/>
</dbReference>
<dbReference type="EMBL" id="RDQH01000340">
    <property type="protein sequence ID" value="RXH78122.1"/>
    <property type="molecule type" value="Genomic_DNA"/>
</dbReference>
<keyword evidence="2" id="KW-1185">Reference proteome</keyword>